<reference evidence="19" key="1">
    <citation type="submission" date="2021-11" db="EMBL/GenBank/DDBJ databases">
        <authorList>
            <person name="Schell T."/>
        </authorList>
    </citation>
    <scope>NUCLEOTIDE SEQUENCE</scope>
    <source>
        <strain evidence="19">M5</strain>
    </source>
</reference>
<keyword evidence="15" id="KW-0325">Glycoprotein</keyword>
<evidence type="ECO:0000256" key="14">
    <source>
        <dbReference type="ARBA" id="ARBA00023136"/>
    </source>
</evidence>
<dbReference type="AlphaFoldDB" id="A0A8J2RNW1"/>
<dbReference type="InterPro" id="IPR055270">
    <property type="entry name" value="Glyco_tran_10_C"/>
</dbReference>
<evidence type="ECO:0000256" key="15">
    <source>
        <dbReference type="ARBA" id="ARBA00023180"/>
    </source>
</evidence>
<dbReference type="SUPFAM" id="SSF53756">
    <property type="entry name" value="UDP-Glycosyltransferase/glycogen phosphorylase"/>
    <property type="match status" value="1"/>
</dbReference>
<evidence type="ECO:0000256" key="17">
    <source>
        <dbReference type="RuleBase" id="RU003832"/>
    </source>
</evidence>
<evidence type="ECO:0000256" key="11">
    <source>
        <dbReference type="ARBA" id="ARBA00022989"/>
    </source>
</evidence>
<name>A0A8J2RNW1_9CRUS</name>
<dbReference type="SMART" id="SM00980">
    <property type="entry name" value="THAP"/>
    <property type="match status" value="1"/>
</dbReference>
<keyword evidence="14" id="KW-0472">Membrane</keyword>
<gene>
    <name evidence="19" type="ORF">DGAL_LOCUS9852</name>
</gene>
<evidence type="ECO:0000256" key="8">
    <source>
        <dbReference type="ARBA" id="ARBA00022771"/>
    </source>
</evidence>
<dbReference type="PANTHER" id="PTHR48438">
    <property type="entry name" value="ALPHA-(1,3)-FUCOSYLTRANSFERASE C-RELATED"/>
    <property type="match status" value="1"/>
</dbReference>
<dbReference type="Pfam" id="PF00852">
    <property type="entry name" value="Glyco_transf_10"/>
    <property type="match status" value="1"/>
</dbReference>
<evidence type="ECO:0000313" key="19">
    <source>
        <dbReference type="EMBL" id="CAH0106695.1"/>
    </source>
</evidence>
<evidence type="ECO:0000256" key="3">
    <source>
        <dbReference type="ARBA" id="ARBA00008919"/>
    </source>
</evidence>
<keyword evidence="8 16" id="KW-0863">Zinc-finger</keyword>
<dbReference type="Proteomes" id="UP000789390">
    <property type="component" value="Unassembled WGS sequence"/>
</dbReference>
<dbReference type="Pfam" id="PF17039">
    <property type="entry name" value="Glyco_tran_10_N"/>
    <property type="match status" value="1"/>
</dbReference>
<evidence type="ECO:0000256" key="16">
    <source>
        <dbReference type="PROSITE-ProRule" id="PRU00309"/>
    </source>
</evidence>
<dbReference type="InterPro" id="IPR038577">
    <property type="entry name" value="GT10-like_C_sf"/>
</dbReference>
<evidence type="ECO:0000256" key="10">
    <source>
        <dbReference type="ARBA" id="ARBA00022968"/>
    </source>
</evidence>
<dbReference type="EMBL" id="CAKKLH010000225">
    <property type="protein sequence ID" value="CAH0106695.1"/>
    <property type="molecule type" value="Genomic_DNA"/>
</dbReference>
<keyword evidence="10" id="KW-0735">Signal-anchor</keyword>
<dbReference type="GO" id="GO:0003677">
    <property type="term" value="F:DNA binding"/>
    <property type="evidence" value="ECO:0007669"/>
    <property type="project" value="UniProtKB-UniRule"/>
</dbReference>
<evidence type="ECO:0000256" key="12">
    <source>
        <dbReference type="ARBA" id="ARBA00023034"/>
    </source>
</evidence>
<dbReference type="InterPro" id="IPR001503">
    <property type="entry name" value="Glyco_trans_10"/>
</dbReference>
<keyword evidence="9" id="KW-0862">Zinc</keyword>
<keyword evidence="11" id="KW-1133">Transmembrane helix</keyword>
<keyword evidence="5 17" id="KW-0808">Transferase</keyword>
<protein>
    <recommendedName>
        <fullName evidence="17">Fucosyltransferase</fullName>
        <ecNumber evidence="17">2.4.1.-</ecNumber>
    </recommendedName>
</protein>
<evidence type="ECO:0000256" key="1">
    <source>
        <dbReference type="ARBA" id="ARBA00004447"/>
    </source>
</evidence>
<dbReference type="SMART" id="SM00692">
    <property type="entry name" value="DM3"/>
    <property type="match status" value="1"/>
</dbReference>
<feature type="domain" description="THAP-type" evidence="18">
    <location>
        <begin position="63"/>
        <end position="145"/>
    </location>
</feature>
<proteinExistence type="inferred from homology"/>
<dbReference type="OrthoDB" id="6334970at2759"/>
<keyword evidence="20" id="KW-1185">Reference proteome</keyword>
<organism evidence="19 20">
    <name type="scientific">Daphnia galeata</name>
    <dbReference type="NCBI Taxonomy" id="27404"/>
    <lineage>
        <taxon>Eukaryota</taxon>
        <taxon>Metazoa</taxon>
        <taxon>Ecdysozoa</taxon>
        <taxon>Arthropoda</taxon>
        <taxon>Crustacea</taxon>
        <taxon>Branchiopoda</taxon>
        <taxon>Diplostraca</taxon>
        <taxon>Cladocera</taxon>
        <taxon>Anomopoda</taxon>
        <taxon>Daphniidae</taxon>
        <taxon>Daphnia</taxon>
    </lineage>
</organism>
<evidence type="ECO:0000256" key="7">
    <source>
        <dbReference type="ARBA" id="ARBA00022723"/>
    </source>
</evidence>
<keyword evidence="4 17" id="KW-0328">Glycosyltransferase</keyword>
<keyword evidence="12 17" id="KW-0333">Golgi apparatus</keyword>
<dbReference type="UniPathway" id="UPA00378"/>
<dbReference type="InterPro" id="IPR006612">
    <property type="entry name" value="THAP_Znf"/>
</dbReference>
<dbReference type="FunFam" id="3.40.50.11660:FF:000014">
    <property type="entry name" value="Uncharacterized protein"/>
    <property type="match status" value="1"/>
</dbReference>
<evidence type="ECO:0000256" key="4">
    <source>
        <dbReference type="ARBA" id="ARBA00022676"/>
    </source>
</evidence>
<comment type="similarity">
    <text evidence="3 17">Belongs to the glycosyltransferase 10 family.</text>
</comment>
<dbReference type="Gene3D" id="3.40.50.11660">
    <property type="entry name" value="Glycosyl transferase family 10, C-terminal domain"/>
    <property type="match status" value="1"/>
</dbReference>
<dbReference type="GO" id="GO:0008270">
    <property type="term" value="F:zinc ion binding"/>
    <property type="evidence" value="ECO:0007669"/>
    <property type="project" value="UniProtKB-KW"/>
</dbReference>
<dbReference type="PROSITE" id="PS50950">
    <property type="entry name" value="ZF_THAP"/>
    <property type="match status" value="1"/>
</dbReference>
<dbReference type="GO" id="GO:0008417">
    <property type="term" value="F:fucosyltransferase activity"/>
    <property type="evidence" value="ECO:0007669"/>
    <property type="project" value="InterPro"/>
</dbReference>
<comment type="subcellular location">
    <subcellularLocation>
        <location evidence="1 17">Golgi apparatus</location>
        <location evidence="1 17">Golgi stack membrane</location>
        <topology evidence="1 17">Single-pass type II membrane protein</topology>
    </subcellularLocation>
</comment>
<sequence>MPTCFERLKDIDLTVLTATTPCGARHKRNIITLTIVQAYSWSSDVTAVHFRPTRDLNPNFIFAPHQCEDRSLFNHTLRGNELLSFYNTYQDQALFEEWAKVIPIKRKPLNPKSLVCQLHFEETCIKNSNKKKSRRLKTGSIPTLRFTRESNQPQKNIENQVSMPVVFSIPGGLIVLKQKNTNNATGENELLNLDQLNLPGHSWRSVKLVNEQQHPVIICYETVLINLDPVIRKTALINLQTKEIEYKVFQRKCPPLNTSFLRLTFSSIPQLEISLQYFDCVRTCPGINEEKFHELKEFIFPCAYFEKEVWRSDDCLQLVTEVKQKRKDDLLFSCCSKCNTLLVKTLKPHLDFRRCISSCPTVKLRWLATGFVGALLIVCYQLSASFDQQLLTYNLEFLQGQVSSVYEKLSPSLACPTASQDDRKFIILYWTQYYHFPDFGNVGLGGKPFGTCDPGCMATTDRNLLNQSDAIIFHFRTINVSDMPPPAWRRPNQHFIFFEVESPVHTYLPALRWPLLKSYFNRTMTYRRDSDVVYLETHGRVKCINSLTSCLDFPLAFKSNIQNVDDPTDHFPINLTLKNRTAAWFVSNCHSDGVGGSRREFLVRNISQFIPVDIYGGCATEESKKCPYRPACNPMLSQYYCFYFCFENSLCPDYVTEKCYRPLAFDMVPVVYGGSDYSLYFPAGSYINAMDFDSPESLANYLKKLMTDDELYLTYFRWRRKYFVDLAPKDSWCQLCQMLRDSETKTYADIGAWWSGESINQTCSLSPSKSLVGTEAITRFVEIGLNFKHSEFGNNNATNNISSQQLCEKSHQGDEDVRLGRCLLKLNVTGSDSRDANQTERFFPHSLEDMLCAQSKKPPDFWYIEQFAFYPLKHDMECCSPYTQLHFTTSGIIKSKFLNILSTSCEFLMME</sequence>
<evidence type="ECO:0000256" key="9">
    <source>
        <dbReference type="ARBA" id="ARBA00022833"/>
    </source>
</evidence>
<evidence type="ECO:0000256" key="6">
    <source>
        <dbReference type="ARBA" id="ARBA00022692"/>
    </source>
</evidence>
<dbReference type="GO" id="GO:0032580">
    <property type="term" value="C:Golgi cisterna membrane"/>
    <property type="evidence" value="ECO:0007669"/>
    <property type="project" value="UniProtKB-SubCell"/>
</dbReference>
<comment type="pathway">
    <text evidence="2">Protein modification; protein glycosylation.</text>
</comment>
<keyword evidence="13 16" id="KW-0238">DNA-binding</keyword>
<dbReference type="Pfam" id="PF05485">
    <property type="entry name" value="THAP"/>
    <property type="match status" value="1"/>
</dbReference>
<keyword evidence="7" id="KW-0479">Metal-binding</keyword>
<comment type="caution">
    <text evidence="19">The sequence shown here is derived from an EMBL/GenBank/DDBJ whole genome shotgun (WGS) entry which is preliminary data.</text>
</comment>
<keyword evidence="6 17" id="KW-0812">Transmembrane</keyword>
<dbReference type="InterPro" id="IPR031481">
    <property type="entry name" value="Glyco_tran_10_N"/>
</dbReference>
<evidence type="ECO:0000313" key="20">
    <source>
        <dbReference type="Proteomes" id="UP000789390"/>
    </source>
</evidence>
<accession>A0A8J2RNW1</accession>
<dbReference type="PANTHER" id="PTHR48438:SF1">
    <property type="entry name" value="ALPHA-(1,3)-FUCOSYLTRANSFERASE C-RELATED"/>
    <property type="match status" value="1"/>
</dbReference>
<dbReference type="SUPFAM" id="SSF57716">
    <property type="entry name" value="Glucocorticoid receptor-like (DNA-binding domain)"/>
    <property type="match status" value="1"/>
</dbReference>
<evidence type="ECO:0000256" key="2">
    <source>
        <dbReference type="ARBA" id="ARBA00004922"/>
    </source>
</evidence>
<evidence type="ECO:0000256" key="13">
    <source>
        <dbReference type="ARBA" id="ARBA00023125"/>
    </source>
</evidence>
<dbReference type="EC" id="2.4.1.-" evidence="17"/>
<evidence type="ECO:0000259" key="18">
    <source>
        <dbReference type="PROSITE" id="PS50950"/>
    </source>
</evidence>
<evidence type="ECO:0000256" key="5">
    <source>
        <dbReference type="ARBA" id="ARBA00022679"/>
    </source>
</evidence>